<reference evidence="2" key="1">
    <citation type="submission" date="2020-11" db="EMBL/GenBank/DDBJ databases">
        <authorList>
            <consortium name="DOE Joint Genome Institute"/>
            <person name="Ahrendt S."/>
            <person name="Riley R."/>
            <person name="Andreopoulos W."/>
            <person name="Labutti K."/>
            <person name="Pangilinan J."/>
            <person name="Ruiz-Duenas F.J."/>
            <person name="Barrasa J.M."/>
            <person name="Sanchez-Garcia M."/>
            <person name="Camarero S."/>
            <person name="Miyauchi S."/>
            <person name="Serrano A."/>
            <person name="Linde D."/>
            <person name="Babiker R."/>
            <person name="Drula E."/>
            <person name="Ayuso-Fernandez I."/>
            <person name="Pacheco R."/>
            <person name="Padilla G."/>
            <person name="Ferreira P."/>
            <person name="Barriuso J."/>
            <person name="Kellner H."/>
            <person name="Castanera R."/>
            <person name="Alfaro M."/>
            <person name="Ramirez L."/>
            <person name="Pisabarro A.G."/>
            <person name="Kuo A."/>
            <person name="Tritt A."/>
            <person name="Lipzen A."/>
            <person name="He G."/>
            <person name="Yan M."/>
            <person name="Ng V."/>
            <person name="Cullen D."/>
            <person name="Martin F."/>
            <person name="Rosso M.-N."/>
            <person name="Henrissat B."/>
            <person name="Hibbett D."/>
            <person name="Martinez A.T."/>
            <person name="Grigoriev I.V."/>
        </authorList>
    </citation>
    <scope>NUCLEOTIDE SEQUENCE</scope>
    <source>
        <strain evidence="2">ATCC 90797</strain>
    </source>
</reference>
<dbReference type="AlphaFoldDB" id="A0A9P5ZR91"/>
<gene>
    <name evidence="2" type="ORF">BDN71DRAFT_1453138</name>
</gene>
<feature type="compositionally biased region" description="Basic and acidic residues" evidence="1">
    <location>
        <begin position="31"/>
        <end position="45"/>
    </location>
</feature>
<dbReference type="EMBL" id="MU154623">
    <property type="protein sequence ID" value="KAF9491250.1"/>
    <property type="molecule type" value="Genomic_DNA"/>
</dbReference>
<evidence type="ECO:0000313" key="2">
    <source>
        <dbReference type="EMBL" id="KAF9491250.1"/>
    </source>
</evidence>
<name>A0A9P5ZR91_PLEER</name>
<comment type="caution">
    <text evidence="2">The sequence shown here is derived from an EMBL/GenBank/DDBJ whole genome shotgun (WGS) entry which is preliminary data.</text>
</comment>
<keyword evidence="3" id="KW-1185">Reference proteome</keyword>
<accession>A0A9P5ZR91</accession>
<feature type="non-terminal residue" evidence="2">
    <location>
        <position position="78"/>
    </location>
</feature>
<evidence type="ECO:0000256" key="1">
    <source>
        <dbReference type="SAM" id="MobiDB-lite"/>
    </source>
</evidence>
<evidence type="ECO:0000313" key="3">
    <source>
        <dbReference type="Proteomes" id="UP000807025"/>
    </source>
</evidence>
<proteinExistence type="predicted"/>
<sequence length="78" mass="8744">MFISGDFECGGGCKHTLVADSTKYSRLGHREPKLDIRSSQRDHQLQDQTVHELAPTPHAAASRDEDPIFYPRFQTSAS</sequence>
<dbReference type="Proteomes" id="UP000807025">
    <property type="component" value="Unassembled WGS sequence"/>
</dbReference>
<organism evidence="2 3">
    <name type="scientific">Pleurotus eryngii</name>
    <name type="common">Boletus of the steppes</name>
    <dbReference type="NCBI Taxonomy" id="5323"/>
    <lineage>
        <taxon>Eukaryota</taxon>
        <taxon>Fungi</taxon>
        <taxon>Dikarya</taxon>
        <taxon>Basidiomycota</taxon>
        <taxon>Agaricomycotina</taxon>
        <taxon>Agaricomycetes</taxon>
        <taxon>Agaricomycetidae</taxon>
        <taxon>Agaricales</taxon>
        <taxon>Pleurotineae</taxon>
        <taxon>Pleurotaceae</taxon>
        <taxon>Pleurotus</taxon>
    </lineage>
</organism>
<protein>
    <submittedName>
        <fullName evidence="2">Uncharacterized protein</fullName>
    </submittedName>
</protein>
<feature type="region of interest" description="Disordered" evidence="1">
    <location>
        <begin position="31"/>
        <end position="78"/>
    </location>
</feature>